<name>A0A024GGK9_9STRA</name>
<gene>
    <name evidence="2" type="ORF">BN9_067450</name>
</gene>
<dbReference type="AlphaFoldDB" id="A0A024GGK9"/>
<evidence type="ECO:0000313" key="2">
    <source>
        <dbReference type="EMBL" id="CCI45835.1"/>
    </source>
</evidence>
<keyword evidence="3" id="KW-1185">Reference proteome</keyword>
<dbReference type="STRING" id="65357.A0A024GGK9"/>
<dbReference type="PANTHER" id="PTHR22028:SF9">
    <property type="entry name" value="SFI1 SPINDLE BODY DOMAIN-CONTAINING PROTEIN"/>
    <property type="match status" value="1"/>
</dbReference>
<dbReference type="InParanoid" id="A0A024GGK9"/>
<dbReference type="Proteomes" id="UP000053237">
    <property type="component" value="Unassembled WGS sequence"/>
</dbReference>
<proteinExistence type="predicted"/>
<dbReference type="OrthoDB" id="195843at2759"/>
<dbReference type="EMBL" id="CAIX01000109">
    <property type="protein sequence ID" value="CCI45835.1"/>
    <property type="molecule type" value="Genomic_DNA"/>
</dbReference>
<feature type="coiled-coil region" evidence="1">
    <location>
        <begin position="631"/>
        <end position="665"/>
    </location>
</feature>
<organism evidence="2 3">
    <name type="scientific">Albugo candida</name>
    <dbReference type="NCBI Taxonomy" id="65357"/>
    <lineage>
        <taxon>Eukaryota</taxon>
        <taxon>Sar</taxon>
        <taxon>Stramenopiles</taxon>
        <taxon>Oomycota</taxon>
        <taxon>Peronosporomycetes</taxon>
        <taxon>Albuginales</taxon>
        <taxon>Albuginaceae</taxon>
        <taxon>Albugo</taxon>
    </lineage>
</organism>
<evidence type="ECO:0008006" key="4">
    <source>
        <dbReference type="Google" id="ProtNLM"/>
    </source>
</evidence>
<dbReference type="GO" id="GO:0019902">
    <property type="term" value="F:phosphatase binding"/>
    <property type="evidence" value="ECO:0007669"/>
    <property type="project" value="TreeGrafter"/>
</dbReference>
<evidence type="ECO:0000313" key="3">
    <source>
        <dbReference type="Proteomes" id="UP000053237"/>
    </source>
</evidence>
<dbReference type="PANTHER" id="PTHR22028">
    <property type="entry name" value="SFI1 SPINDLE BODY DOMAIN-CONTAINING PROTEIN-RELATED"/>
    <property type="match status" value="1"/>
</dbReference>
<protein>
    <recommendedName>
        <fullName evidence="4">Sfi1 spindle body domain-containing protein</fullName>
    </recommendedName>
</protein>
<dbReference type="InterPro" id="IPR052270">
    <property type="entry name" value="CACF_protein"/>
</dbReference>
<reference evidence="2 3" key="1">
    <citation type="submission" date="2012-05" db="EMBL/GenBank/DDBJ databases">
        <title>Recombination and specialization in a pathogen metapopulation.</title>
        <authorList>
            <person name="Gardiner A."/>
            <person name="Kemen E."/>
            <person name="Schultz-Larsen T."/>
            <person name="MacLean D."/>
            <person name="Van Oosterhout C."/>
            <person name="Jones J.D.G."/>
        </authorList>
    </citation>
    <scope>NUCLEOTIDE SEQUENCE [LARGE SCALE GENOMIC DNA]</scope>
    <source>
        <strain evidence="2 3">Ac Nc2</strain>
    </source>
</reference>
<accession>A0A024GGK9</accession>
<keyword evidence="1" id="KW-0175">Coiled coil</keyword>
<evidence type="ECO:0000256" key="1">
    <source>
        <dbReference type="SAM" id="Coils"/>
    </source>
</evidence>
<sequence length="670" mass="80822">MKNIFERWSTKALMYHTFRCLRDRIHIDANARTNGSLITEQAKARVLHEVFGHWRYLSRLKSHEKSTAQVRHDAILRGHLTDWRRTFRQRIATRVIMHAKNSRLLLLVWNSLKMYTAEGRKKDTFRRKSRRFRYFCLLSSGFTGFKQNKENLYQNIRNFKLKTTEKLQRSLFLAWKTFTLHRKRNTEIEGTIKSANQKALLKRIWYSGFVIYYMQVQIVKRKLDDAIEHYEHTLLWKTITAWSKWCRDQKMLMEAFAQRARDHEAKKMIQKREHCFLNWKEHAIHRLCTRHIAAYIRGRCEQRLAYRFLTAWKIYLVKVRQKSDMYQRAKLHERRTLLLRYFTEWNYKREQRIRCRKQLQLSLLHWKISLQRKIFLTWKTHISMKMEERARYHAALEFRHQYFIRQGLRLWFLASTGLQEQRLQSLEMVQAAESMRVWRKVACIARQWRSKTLRARERPNAPIFPLLPFAMAQKSLYDSEKQFGRKKPLLLRDNEFTETRGEFHELNVFPRARPRPRKPFDLLFGQHDMALQTQKISHNHSQLKSVPEPKMREIGNEMSSKCRKEDIKSSDRACERLLSIEELASRLEHWMRRKRNLIEKKKHVQAMTSQIDGGILTAANSACRKRFVELRDALVDRIVSEEKEYNAAKQEIQDLAHVVALLRAEKTPKN</sequence>
<comment type="caution">
    <text evidence="2">The sequence shown here is derived from an EMBL/GenBank/DDBJ whole genome shotgun (WGS) entry which is preliminary data.</text>
</comment>